<dbReference type="OrthoDB" id="3268450at2759"/>
<dbReference type="HOGENOM" id="CLU_754521_0_0_1"/>
<evidence type="ECO:0000256" key="1">
    <source>
        <dbReference type="SAM" id="Phobius"/>
    </source>
</evidence>
<dbReference type="AlphaFoldDB" id="A0A067PJI3"/>
<gene>
    <name evidence="2" type="ORF">JAAARDRAFT_581279</name>
</gene>
<accession>A0A067PJI3</accession>
<feature type="transmembrane region" description="Helical" evidence="1">
    <location>
        <begin position="258"/>
        <end position="282"/>
    </location>
</feature>
<dbReference type="EMBL" id="KL197758">
    <property type="protein sequence ID" value="KDQ50626.1"/>
    <property type="molecule type" value="Genomic_DNA"/>
</dbReference>
<feature type="transmembrane region" description="Helical" evidence="1">
    <location>
        <begin position="302"/>
        <end position="330"/>
    </location>
</feature>
<dbReference type="InParanoid" id="A0A067PJI3"/>
<keyword evidence="1" id="KW-0472">Membrane</keyword>
<feature type="transmembrane region" description="Helical" evidence="1">
    <location>
        <begin position="32"/>
        <end position="55"/>
    </location>
</feature>
<protein>
    <submittedName>
        <fullName evidence="2">Uncharacterized protein</fullName>
    </submittedName>
</protein>
<keyword evidence="1" id="KW-0812">Transmembrane</keyword>
<proteinExistence type="predicted"/>
<name>A0A067PJI3_9AGAM</name>
<organism evidence="2 3">
    <name type="scientific">Jaapia argillacea MUCL 33604</name>
    <dbReference type="NCBI Taxonomy" id="933084"/>
    <lineage>
        <taxon>Eukaryota</taxon>
        <taxon>Fungi</taxon>
        <taxon>Dikarya</taxon>
        <taxon>Basidiomycota</taxon>
        <taxon>Agaricomycotina</taxon>
        <taxon>Agaricomycetes</taxon>
        <taxon>Agaricomycetidae</taxon>
        <taxon>Jaapiales</taxon>
        <taxon>Jaapiaceae</taxon>
        <taxon>Jaapia</taxon>
    </lineage>
</organism>
<feature type="transmembrane region" description="Helical" evidence="1">
    <location>
        <begin position="61"/>
        <end position="80"/>
    </location>
</feature>
<evidence type="ECO:0000313" key="3">
    <source>
        <dbReference type="Proteomes" id="UP000027265"/>
    </source>
</evidence>
<reference evidence="3" key="1">
    <citation type="journal article" date="2014" name="Proc. Natl. Acad. Sci. U.S.A.">
        <title>Extensive sampling of basidiomycete genomes demonstrates inadequacy of the white-rot/brown-rot paradigm for wood decay fungi.</title>
        <authorList>
            <person name="Riley R."/>
            <person name="Salamov A.A."/>
            <person name="Brown D.W."/>
            <person name="Nagy L.G."/>
            <person name="Floudas D."/>
            <person name="Held B.W."/>
            <person name="Levasseur A."/>
            <person name="Lombard V."/>
            <person name="Morin E."/>
            <person name="Otillar R."/>
            <person name="Lindquist E.A."/>
            <person name="Sun H."/>
            <person name="LaButti K.M."/>
            <person name="Schmutz J."/>
            <person name="Jabbour D."/>
            <person name="Luo H."/>
            <person name="Baker S.E."/>
            <person name="Pisabarro A.G."/>
            <person name="Walton J.D."/>
            <person name="Blanchette R.A."/>
            <person name="Henrissat B."/>
            <person name="Martin F."/>
            <person name="Cullen D."/>
            <person name="Hibbett D.S."/>
            <person name="Grigoriev I.V."/>
        </authorList>
    </citation>
    <scope>NUCLEOTIDE SEQUENCE [LARGE SCALE GENOMIC DNA]</scope>
    <source>
        <strain evidence="3">MUCL 33604</strain>
    </source>
</reference>
<evidence type="ECO:0000313" key="2">
    <source>
        <dbReference type="EMBL" id="KDQ50626.1"/>
    </source>
</evidence>
<dbReference type="Proteomes" id="UP000027265">
    <property type="component" value="Unassembled WGS sequence"/>
</dbReference>
<keyword evidence="3" id="KW-1185">Reference proteome</keyword>
<keyword evidence="1" id="KW-1133">Transmembrane helix</keyword>
<feature type="transmembrane region" description="Helical" evidence="1">
    <location>
        <begin position="113"/>
        <end position="132"/>
    </location>
</feature>
<sequence>MSICSYPRPTYRTDERSTVMLIRSLHPPITGYRFLVTITAVCFGLAKAVLSYLGYSTAPNTVDWVFGVLVTISLYWLGLYEASATEVLPALFETDYTSALLGFGFDVGYNLRYVGLHVIAFALFAGWTGLWLNVTVQIWFGKQIESDTDNVSNTTLPDLSQLVDITATPVWSASACVSLAIGLIGCGAVLRSFFKELPSSLKAPAKFVLTRIQRWMDKGEEAVGFQWLGWVKMVLRTPPLGFPGQVTRTQMIMSKLSIIAPTIGYLIGHILALLVCIAWVTIWSYSLVTLWSGTSFESLPPIWALLFSTIWSVGAAMAIGSGLIGTCFVLRSLIAPVLESRTWWPTALNLLPERFTSGIRSSAFGRG</sequence>